<evidence type="ECO:0000313" key="2">
    <source>
        <dbReference type="Proteomes" id="UP000288805"/>
    </source>
</evidence>
<comment type="caution">
    <text evidence="1">The sequence shown here is derived from an EMBL/GenBank/DDBJ whole genome shotgun (WGS) entry which is preliminary data.</text>
</comment>
<gene>
    <name evidence="1" type="ORF">CK203_019091</name>
</gene>
<protein>
    <submittedName>
        <fullName evidence="1">Uncharacterized protein</fullName>
    </submittedName>
</protein>
<dbReference type="EMBL" id="QGNW01000089">
    <property type="protein sequence ID" value="RVW99158.1"/>
    <property type="molecule type" value="Genomic_DNA"/>
</dbReference>
<dbReference type="Proteomes" id="UP000288805">
    <property type="component" value="Unassembled WGS sequence"/>
</dbReference>
<organism evidence="1 2">
    <name type="scientific">Vitis vinifera</name>
    <name type="common">Grape</name>
    <dbReference type="NCBI Taxonomy" id="29760"/>
    <lineage>
        <taxon>Eukaryota</taxon>
        <taxon>Viridiplantae</taxon>
        <taxon>Streptophyta</taxon>
        <taxon>Embryophyta</taxon>
        <taxon>Tracheophyta</taxon>
        <taxon>Spermatophyta</taxon>
        <taxon>Magnoliopsida</taxon>
        <taxon>eudicotyledons</taxon>
        <taxon>Gunneridae</taxon>
        <taxon>Pentapetalae</taxon>
        <taxon>rosids</taxon>
        <taxon>Vitales</taxon>
        <taxon>Vitaceae</taxon>
        <taxon>Viteae</taxon>
        <taxon>Vitis</taxon>
    </lineage>
</organism>
<name>A0A438IR10_VITVI</name>
<proteinExistence type="predicted"/>
<dbReference type="AlphaFoldDB" id="A0A438IR10"/>
<accession>A0A438IR10</accession>
<reference evidence="1 2" key="1">
    <citation type="journal article" date="2018" name="PLoS Genet.">
        <title>Population sequencing reveals clonal diversity and ancestral inbreeding in the grapevine cultivar Chardonnay.</title>
        <authorList>
            <person name="Roach M.J."/>
            <person name="Johnson D.L."/>
            <person name="Bohlmann J."/>
            <person name="van Vuuren H.J."/>
            <person name="Jones S.J."/>
            <person name="Pretorius I.S."/>
            <person name="Schmidt S.A."/>
            <person name="Borneman A.R."/>
        </authorList>
    </citation>
    <scope>NUCLEOTIDE SEQUENCE [LARGE SCALE GENOMIC DNA]</scope>
    <source>
        <strain evidence="2">cv. Chardonnay</strain>
        <tissue evidence="1">Leaf</tissue>
    </source>
</reference>
<evidence type="ECO:0000313" key="1">
    <source>
        <dbReference type="EMBL" id="RVW99158.1"/>
    </source>
</evidence>
<sequence length="211" mass="23973">MKLLLLISLQEFQKLLLRKLNFFFKAGHVVANCYHCFDISFIGTTNQQQQNGGKRHQVYIASPGDSTNNSFRTRIKSSSKMNVKHCEVENKVFKVRFEGIHGGPWISFTERVPGHAFLVVFEEEEVASILEQLKKGMKVVGSLGFIWKYRECVKGRGWEALRKMISLVLECPFLTVTGTKEADAKVENKVGLVWRSGDQSCARVDEGCPRK</sequence>